<protein>
    <submittedName>
        <fullName evidence="1">Uncharacterized protein</fullName>
    </submittedName>
</protein>
<sequence length="403" mass="44171">MTKMHSLAGVELGPEFHAMVDAIAEPLPVPRYSRFPVLLDDLPHFSARLDLVRLAVIVALERTADSVQVVPAAGRERSSLGHDWLICEERPSAERTVTLAEGGDGRVRVTVDGTLVHVEPPSEQESRRLLESGARGTSLRFPIFPSAGPSLVARGDGPDELVLWRCGLPAARFRLPGPVLAAIYVSETSFEMLVALIEVDGELVVHIEGDQDTYLRKLRVPIDFSARDEAAHDLSPLYLHMEEFWQFGVYFRRAGQWWTLRCDGVHIVLEPSNAALHQPESTPFQTRLDGAGQVLFGPGSWTAGLRAAGWTVWGPGLDDTVIPVPSGAHVLGLTKVANRPALLTREGGTVRVRLEKESRTVVEFATPVVRHHHLPWLAVQRSPHLVEVLDVATGAVLHRLGTA</sequence>
<dbReference type="EMBL" id="QLTT01000004">
    <property type="protein sequence ID" value="RAS66139.1"/>
    <property type="molecule type" value="Genomic_DNA"/>
</dbReference>
<dbReference type="Proteomes" id="UP000248714">
    <property type="component" value="Unassembled WGS sequence"/>
</dbReference>
<proteinExistence type="predicted"/>
<organism evidence="1 2">
    <name type="scientific">Lentzea atacamensis</name>
    <dbReference type="NCBI Taxonomy" id="531938"/>
    <lineage>
        <taxon>Bacteria</taxon>
        <taxon>Bacillati</taxon>
        <taxon>Actinomycetota</taxon>
        <taxon>Actinomycetes</taxon>
        <taxon>Pseudonocardiales</taxon>
        <taxon>Pseudonocardiaceae</taxon>
        <taxon>Lentzea</taxon>
    </lineage>
</organism>
<keyword evidence="2" id="KW-1185">Reference proteome</keyword>
<name>A0ABX9E8V9_9PSEU</name>
<reference evidence="1 2" key="1">
    <citation type="submission" date="2018-06" db="EMBL/GenBank/DDBJ databases">
        <title>Genomic Encyclopedia of Type Strains, Phase IV (KMG-IV): sequencing the most valuable type-strain genomes for metagenomic binning, comparative biology and taxonomic classification.</title>
        <authorList>
            <person name="Goeker M."/>
        </authorList>
    </citation>
    <scope>NUCLEOTIDE SEQUENCE [LARGE SCALE GENOMIC DNA]</scope>
    <source>
        <strain evidence="1 2">DSM 45479</strain>
    </source>
</reference>
<gene>
    <name evidence="1" type="ORF">C8D87_104690</name>
</gene>
<accession>A0ABX9E8V9</accession>
<evidence type="ECO:0000313" key="1">
    <source>
        <dbReference type="EMBL" id="RAS66139.1"/>
    </source>
</evidence>
<comment type="caution">
    <text evidence="1">The sequence shown here is derived from an EMBL/GenBank/DDBJ whole genome shotgun (WGS) entry which is preliminary data.</text>
</comment>
<evidence type="ECO:0000313" key="2">
    <source>
        <dbReference type="Proteomes" id="UP000248714"/>
    </source>
</evidence>